<dbReference type="GeneID" id="38123608"/>
<dbReference type="RefSeq" id="XP_026610396.1">
    <property type="nucleotide sequence ID" value="XM_026755253.1"/>
</dbReference>
<comment type="caution">
    <text evidence="3">The sequence shown here is derived from an EMBL/GenBank/DDBJ whole genome shotgun (WGS) entry which is preliminary data.</text>
</comment>
<dbReference type="PANTHER" id="PTHR35340:SF9">
    <property type="entry name" value="ASST-DOMAIN-CONTAINING PROTEIN"/>
    <property type="match status" value="1"/>
</dbReference>
<dbReference type="InterPro" id="IPR039535">
    <property type="entry name" value="ASST-like"/>
</dbReference>
<evidence type="ECO:0000256" key="1">
    <source>
        <dbReference type="SAM" id="MobiDB-lite"/>
    </source>
</evidence>
<dbReference type="EMBL" id="NKHU02000323">
    <property type="protein sequence ID" value="RHZ44532.1"/>
    <property type="molecule type" value="Genomic_DNA"/>
</dbReference>
<reference evidence="3" key="1">
    <citation type="submission" date="2018-08" db="EMBL/GenBank/DDBJ databases">
        <title>Draft genome sequence of azole-resistant Aspergillus thermomutatus (Neosartorya pseudofischeri) strain HMR AF 39, isolated from a human nasal aspirate.</title>
        <authorList>
            <person name="Parent-Michaud M."/>
            <person name="Dufresne P.J."/>
            <person name="Fournier E."/>
            <person name="Martineau C."/>
            <person name="Moreira S."/>
            <person name="Perkins V."/>
            <person name="De Repentigny L."/>
            <person name="Dufresne S.F."/>
        </authorList>
    </citation>
    <scope>NUCLEOTIDE SEQUENCE [LARGE SCALE GENOMIC DNA]</scope>
    <source>
        <strain evidence="3">HMR AF 39</strain>
    </source>
</reference>
<feature type="transmembrane region" description="Helical" evidence="2">
    <location>
        <begin position="680"/>
        <end position="700"/>
    </location>
</feature>
<evidence type="ECO:0008006" key="5">
    <source>
        <dbReference type="Google" id="ProtNLM"/>
    </source>
</evidence>
<evidence type="ECO:0000313" key="4">
    <source>
        <dbReference type="Proteomes" id="UP000215305"/>
    </source>
</evidence>
<dbReference type="InterPro" id="IPR053143">
    <property type="entry name" value="Arylsulfate_ST"/>
</dbReference>
<keyword evidence="2" id="KW-0472">Membrane</keyword>
<evidence type="ECO:0000256" key="2">
    <source>
        <dbReference type="SAM" id="Phobius"/>
    </source>
</evidence>
<sequence>MDGNAHEFSRVWDLGYLEVYGLICPGGSLLLESTCAISDDDDFISISTFKCQLYCQSHLLPFPLGVICDHSTLPPSECEGYEVPMIFLARISEGLAPSLAFRFVSFLLIFLLCCFELVVAEVDSEFKSLIDHLRRYFQRPDLFPPVFTIEKSVPNKLSPGYIFLGPYEADNSGPYIYDTEGNLVWSGWGNSGPGNAHGMHVCKYKGANHLCFFQGIQQNGYCRGHGVIMDNRYRIVKTVTPGGGMASSDMHEFRLVNDGKTALMTVYQQRQFDMSLWNVRTGMGWLMESIFQEIDVETNQVLFEWRSLDHVDPSVSYTYPSHTDTSGTGFEPRSPWDYFHINSVDKNNDGDYLISSRHTSCIYKISGKDGSVMWRLHGANPSFKNINFSFSQQHDARWLGENATHTLLSLYNNGYNGFNQTHPYSSGMIILIDHVAKTATQVREYKPLNDDMISSSQGNMQVLPNRNVLIGWGNNAYISEHDEQGRLVFWGYIDKDRIMNYRALKFEWEGNPTDVPALWTYSRTNDGFSPTTFYVSWNGATRVKHWRFYGATNSTGPYEFLTQVDKRGFETTYTNSTFYLWSYVEAVDGQGRVLGKSRNQFTFIPSPDLQGYCADDFCSKAQAYGLPGEIDPKPFIPPVGINSVPWIDPEHPESHYNLGQPGAPAPTSAPQGAKGLHGQAGWVVPVMGVALAAIGVFLILRVNRRQRHLHRAKERNSSESLHEHESKASTGAAGLRWWDWRRWIASHDEPHHYFPLAEQRPSSLP</sequence>
<dbReference type="OrthoDB" id="5427350at2759"/>
<feature type="transmembrane region" description="Helical" evidence="2">
    <location>
        <begin position="99"/>
        <end position="120"/>
    </location>
</feature>
<protein>
    <recommendedName>
        <fullName evidence="5">ASST-domain-containing protein</fullName>
    </recommendedName>
</protein>
<keyword evidence="2" id="KW-1133">Transmembrane helix</keyword>
<dbReference type="PANTHER" id="PTHR35340">
    <property type="entry name" value="PQQ ENZYME REPEAT PROTEIN-RELATED"/>
    <property type="match status" value="1"/>
</dbReference>
<dbReference type="Proteomes" id="UP000215305">
    <property type="component" value="Unassembled WGS sequence"/>
</dbReference>
<dbReference type="Pfam" id="PF14269">
    <property type="entry name" value="Arylsulfotran_2"/>
    <property type="match status" value="1"/>
</dbReference>
<dbReference type="VEuPathDB" id="FungiDB:CDV56_101634"/>
<gene>
    <name evidence="3" type="ORF">CDV56_101634</name>
</gene>
<name>A0A397G0H6_ASPTH</name>
<proteinExistence type="predicted"/>
<keyword evidence="2" id="KW-0812">Transmembrane</keyword>
<keyword evidence="4" id="KW-1185">Reference proteome</keyword>
<dbReference type="AlphaFoldDB" id="A0A397G0H6"/>
<accession>A0A397G0H6</accession>
<evidence type="ECO:0000313" key="3">
    <source>
        <dbReference type="EMBL" id="RHZ44532.1"/>
    </source>
</evidence>
<feature type="region of interest" description="Disordered" evidence="1">
    <location>
        <begin position="652"/>
        <end position="674"/>
    </location>
</feature>
<organism evidence="3 4">
    <name type="scientific">Aspergillus thermomutatus</name>
    <name type="common">Neosartorya pseudofischeri</name>
    <dbReference type="NCBI Taxonomy" id="41047"/>
    <lineage>
        <taxon>Eukaryota</taxon>
        <taxon>Fungi</taxon>
        <taxon>Dikarya</taxon>
        <taxon>Ascomycota</taxon>
        <taxon>Pezizomycotina</taxon>
        <taxon>Eurotiomycetes</taxon>
        <taxon>Eurotiomycetidae</taxon>
        <taxon>Eurotiales</taxon>
        <taxon>Aspergillaceae</taxon>
        <taxon>Aspergillus</taxon>
        <taxon>Aspergillus subgen. Fumigati</taxon>
    </lineage>
</organism>